<dbReference type="EMBL" id="CP036434">
    <property type="protein sequence ID" value="QDV06570.1"/>
    <property type="molecule type" value="Genomic_DNA"/>
</dbReference>
<organism evidence="2 3">
    <name type="scientific">Saltatorellus ferox</name>
    <dbReference type="NCBI Taxonomy" id="2528018"/>
    <lineage>
        <taxon>Bacteria</taxon>
        <taxon>Pseudomonadati</taxon>
        <taxon>Planctomycetota</taxon>
        <taxon>Planctomycetia</taxon>
        <taxon>Planctomycetia incertae sedis</taxon>
        <taxon>Saltatorellus</taxon>
    </lineage>
</organism>
<evidence type="ECO:0000313" key="3">
    <source>
        <dbReference type="Proteomes" id="UP000320390"/>
    </source>
</evidence>
<evidence type="ECO:0000256" key="1">
    <source>
        <dbReference type="SAM" id="SignalP"/>
    </source>
</evidence>
<feature type="chain" id="PRO_5022080700" evidence="1">
    <location>
        <begin position="22"/>
        <end position="578"/>
    </location>
</feature>
<evidence type="ECO:0000313" key="2">
    <source>
        <dbReference type="EMBL" id="QDV06570.1"/>
    </source>
</evidence>
<feature type="signal peptide" evidence="1">
    <location>
        <begin position="1"/>
        <end position="21"/>
    </location>
</feature>
<dbReference type="Proteomes" id="UP000320390">
    <property type="component" value="Chromosome"/>
</dbReference>
<sequence length="578" mass="60190" precursor="true">MNFTLPAAAAALLALAPSAAADLTTYTQDFEGLDIASPTALDADGWKIFANVFNATGGYLYGYGTFAAPNGGPGFSAIASGLGGAAQGAQYVNAYSDYNNVDHGNGNYIEANLFQEQTIGAADVGNTWTFDFDYLKAPFTNGDGDSTTIAFIKVLKLSDGSFSTLAFPTVDTTGASDINWASGSISLTIDPTWAGELLQVGFSSTATAYNDTGRYYDNISFDAPGSMPPSLSPYAQDFENLGLADPAALAGDSWNIFANVFDPMGGYLYGYGVFDAPNGGAGFSAIATGDGGPTQMLQYLNAYSDYGNADHANGNVINANVFQEQTIGAVDVGNTWRFAFDYRKNATVTNGDGATTTQAFIKVIKVSDGSFATLFLNEFDSTSASTAAWASMALDILIDPTFAGEVLQFGYSSFATNYADSGRYYDNIQWGPVSNPGLGSIVCLGNPTSTGFDAPLTAVGSDVAADNDLTLNVDGLPMNAIGYFVHSSGGQLVYNPGMSEGHICIASFDMGRFSMTPQNSGAAGSVSMAIDLTSLPTTSGPLAILAGDTRSFQYWTRDTAMGGGATSNFSSAISITFQ</sequence>
<name>A0A518ER58_9BACT</name>
<protein>
    <submittedName>
        <fullName evidence="2">Uncharacterized protein</fullName>
    </submittedName>
</protein>
<dbReference type="RefSeq" id="WP_145196862.1">
    <property type="nucleotide sequence ID" value="NZ_CP036434.1"/>
</dbReference>
<keyword evidence="1" id="KW-0732">Signal</keyword>
<keyword evidence="3" id="KW-1185">Reference proteome</keyword>
<accession>A0A518ER58</accession>
<dbReference type="OrthoDB" id="258670at2"/>
<gene>
    <name evidence="2" type="ORF">Poly30_20800</name>
</gene>
<proteinExistence type="predicted"/>
<reference evidence="2 3" key="1">
    <citation type="submission" date="2019-02" db="EMBL/GenBank/DDBJ databases">
        <title>Deep-cultivation of Planctomycetes and their phenomic and genomic characterization uncovers novel biology.</title>
        <authorList>
            <person name="Wiegand S."/>
            <person name="Jogler M."/>
            <person name="Boedeker C."/>
            <person name="Pinto D."/>
            <person name="Vollmers J."/>
            <person name="Rivas-Marin E."/>
            <person name="Kohn T."/>
            <person name="Peeters S.H."/>
            <person name="Heuer A."/>
            <person name="Rast P."/>
            <person name="Oberbeckmann S."/>
            <person name="Bunk B."/>
            <person name="Jeske O."/>
            <person name="Meyerdierks A."/>
            <person name="Storesund J.E."/>
            <person name="Kallscheuer N."/>
            <person name="Luecker S."/>
            <person name="Lage O.M."/>
            <person name="Pohl T."/>
            <person name="Merkel B.J."/>
            <person name="Hornburger P."/>
            <person name="Mueller R.-W."/>
            <person name="Bruemmer F."/>
            <person name="Labrenz M."/>
            <person name="Spormann A.M."/>
            <person name="Op den Camp H."/>
            <person name="Overmann J."/>
            <person name="Amann R."/>
            <person name="Jetten M.S.M."/>
            <person name="Mascher T."/>
            <person name="Medema M.H."/>
            <person name="Devos D.P."/>
            <person name="Kaster A.-K."/>
            <person name="Ovreas L."/>
            <person name="Rohde M."/>
            <person name="Galperin M.Y."/>
            <person name="Jogler C."/>
        </authorList>
    </citation>
    <scope>NUCLEOTIDE SEQUENCE [LARGE SCALE GENOMIC DNA]</scope>
    <source>
        <strain evidence="2 3">Poly30</strain>
    </source>
</reference>
<dbReference type="AlphaFoldDB" id="A0A518ER58"/>